<dbReference type="InterPro" id="IPR023213">
    <property type="entry name" value="CAT-like_dom_sf"/>
</dbReference>
<dbReference type="EMBL" id="RJVO01000001">
    <property type="protein sequence ID" value="ROH93616.1"/>
    <property type="molecule type" value="Genomic_DNA"/>
</dbReference>
<dbReference type="AlphaFoldDB" id="A0A3N0VLH7"/>
<evidence type="ECO:0000313" key="2">
    <source>
        <dbReference type="Proteomes" id="UP000282106"/>
    </source>
</evidence>
<dbReference type="Proteomes" id="UP000282106">
    <property type="component" value="Unassembled WGS sequence"/>
</dbReference>
<reference evidence="1 2" key="1">
    <citation type="submission" date="2018-10" db="EMBL/GenBank/DDBJ databases">
        <authorList>
            <person name="Chen W.-M."/>
        </authorList>
    </citation>
    <scope>NUCLEOTIDE SEQUENCE [LARGE SCALE GENOMIC DNA]</scope>
    <source>
        <strain evidence="1 2">THS-13</strain>
    </source>
</reference>
<gene>
    <name evidence="1" type="ORF">ED208_03585</name>
</gene>
<evidence type="ECO:0008006" key="3">
    <source>
        <dbReference type="Google" id="ProtNLM"/>
    </source>
</evidence>
<comment type="caution">
    <text evidence="1">The sequence shown here is derived from an EMBL/GenBank/DDBJ whole genome shotgun (WGS) entry which is preliminary data.</text>
</comment>
<evidence type="ECO:0000313" key="1">
    <source>
        <dbReference type="EMBL" id="ROH93616.1"/>
    </source>
</evidence>
<sequence length="411" mass="45638">MPFALFKTKPLPPLAPVSRFTRKLSVIEYYHASVGISGQTVEIPRENGIVLEGEGQLSMEQWRAALDAAAAANPGARLRLHGDCWWARWDSDGPMPGLRLIENCEWDAHSDRGVEVLYATKLDLRAGPTVELVVIPRPDNRTTLVLRSHHAVMDGMGSVHFYQEMFRALRGEPLLGTNGSFADVELMLSTGVSESTSRHIKTDSVTGAPSGPEVGDVWRRVQLGKPLKNQMARVAEAIAEFMQQKTELPALIGIPVDMRRHAPGLLSTANFANMLLVPIRKGEGAEQFRLRLKEMLDRKMEAYYPRILGIFKIFPLAWLDKMMGRTPKNYLKRKPMETVALSNLGKFDPRPLLAPGFTPTSLLGIPIRGSACVGLVCIGEQVEMTVGLTKERASEGRFDALIEFMKKRLAE</sequence>
<dbReference type="Gene3D" id="3.30.559.10">
    <property type="entry name" value="Chloramphenicol acetyltransferase-like domain"/>
    <property type="match status" value="1"/>
</dbReference>
<organism evidence="1 2">
    <name type="scientific">Stagnimonas aquatica</name>
    <dbReference type="NCBI Taxonomy" id="2689987"/>
    <lineage>
        <taxon>Bacteria</taxon>
        <taxon>Pseudomonadati</taxon>
        <taxon>Pseudomonadota</taxon>
        <taxon>Gammaproteobacteria</taxon>
        <taxon>Nevskiales</taxon>
        <taxon>Nevskiaceae</taxon>
        <taxon>Stagnimonas</taxon>
    </lineage>
</organism>
<accession>A0A3N0VLH7</accession>
<dbReference type="RefSeq" id="WP_123210471.1">
    <property type="nucleotide sequence ID" value="NZ_RJVO01000001.1"/>
</dbReference>
<keyword evidence="2" id="KW-1185">Reference proteome</keyword>
<dbReference type="InParanoid" id="A0A3N0VLH7"/>
<name>A0A3N0VLH7_9GAMM</name>
<protein>
    <recommendedName>
        <fullName evidence="3">Condensation domain-containing protein</fullName>
    </recommendedName>
</protein>
<dbReference type="SUPFAM" id="SSF52777">
    <property type="entry name" value="CoA-dependent acyltransferases"/>
    <property type="match status" value="1"/>
</dbReference>
<proteinExistence type="predicted"/>